<feature type="compositionally biased region" description="Polar residues" evidence="9">
    <location>
        <begin position="108"/>
        <end position="124"/>
    </location>
</feature>
<protein>
    <recommendedName>
        <fullName evidence="8">Solute carrier organic anion transporter family member</fullName>
    </recommendedName>
</protein>
<keyword evidence="3" id="KW-1003">Cell membrane</keyword>
<feature type="transmembrane region" description="Helical" evidence="8">
    <location>
        <begin position="287"/>
        <end position="307"/>
    </location>
</feature>
<dbReference type="Proteomes" id="UP001557470">
    <property type="component" value="Unassembled WGS sequence"/>
</dbReference>
<feature type="region of interest" description="Disordered" evidence="9">
    <location>
        <begin position="77"/>
        <end position="124"/>
    </location>
</feature>
<feature type="transmembrane region" description="Helical" evidence="8">
    <location>
        <begin position="372"/>
        <end position="393"/>
    </location>
</feature>
<evidence type="ECO:0000256" key="3">
    <source>
        <dbReference type="ARBA" id="ARBA00022475"/>
    </source>
</evidence>
<keyword evidence="6 8" id="KW-0472">Membrane</keyword>
<dbReference type="SUPFAM" id="SSF100895">
    <property type="entry name" value="Kazal-type serine protease inhibitors"/>
    <property type="match status" value="1"/>
</dbReference>
<dbReference type="PANTHER" id="PTHR11388:SF142">
    <property type="entry name" value="SOLUTE CARRIER ORGANIC ANION TRANSPORTER FAMILY MEMBER 5A1"/>
    <property type="match status" value="1"/>
</dbReference>
<dbReference type="InterPro" id="IPR036259">
    <property type="entry name" value="MFS_trans_sf"/>
</dbReference>
<evidence type="ECO:0000313" key="13">
    <source>
        <dbReference type="Proteomes" id="UP001557470"/>
    </source>
</evidence>
<reference evidence="12 13" key="1">
    <citation type="submission" date="2024-06" db="EMBL/GenBank/DDBJ databases">
        <authorList>
            <person name="Pan Q."/>
            <person name="Wen M."/>
            <person name="Jouanno E."/>
            <person name="Zahm M."/>
            <person name="Klopp C."/>
            <person name="Cabau C."/>
            <person name="Louis A."/>
            <person name="Berthelot C."/>
            <person name="Parey E."/>
            <person name="Roest Crollius H."/>
            <person name="Montfort J."/>
            <person name="Robinson-Rechavi M."/>
            <person name="Bouchez O."/>
            <person name="Lampietro C."/>
            <person name="Lopez Roques C."/>
            <person name="Donnadieu C."/>
            <person name="Postlethwait J."/>
            <person name="Bobe J."/>
            <person name="Verreycken H."/>
            <person name="Guiguen Y."/>
        </authorList>
    </citation>
    <scope>NUCLEOTIDE SEQUENCE [LARGE SCALE GENOMIC DNA]</scope>
    <source>
        <strain evidence="12">Up_M1</strain>
        <tissue evidence="12">Testis</tissue>
    </source>
</reference>
<dbReference type="Gene3D" id="3.30.60.30">
    <property type="match status" value="1"/>
</dbReference>
<keyword evidence="4 8" id="KW-0812">Transmembrane</keyword>
<dbReference type="Pfam" id="PF07648">
    <property type="entry name" value="Kazal_2"/>
    <property type="match status" value="1"/>
</dbReference>
<evidence type="ECO:0000256" key="5">
    <source>
        <dbReference type="ARBA" id="ARBA00022989"/>
    </source>
</evidence>
<evidence type="ECO:0000256" key="4">
    <source>
        <dbReference type="ARBA" id="ARBA00022692"/>
    </source>
</evidence>
<feature type="domain" description="Kazal-like" evidence="11">
    <location>
        <begin position="573"/>
        <end position="629"/>
    </location>
</feature>
<dbReference type="Gene3D" id="1.20.1250.20">
    <property type="entry name" value="MFS general substrate transporter like domains"/>
    <property type="match status" value="1"/>
</dbReference>
<feature type="compositionally biased region" description="Basic and acidic residues" evidence="9">
    <location>
        <begin position="1"/>
        <end position="15"/>
    </location>
</feature>
<keyword evidence="5 8" id="KW-1133">Transmembrane helix</keyword>
<accession>A0ABD0WNZ7</accession>
<feature type="transmembrane region" description="Helical" evidence="8">
    <location>
        <begin position="452"/>
        <end position="476"/>
    </location>
</feature>
<evidence type="ECO:0000256" key="2">
    <source>
        <dbReference type="ARBA" id="ARBA00009657"/>
    </source>
</evidence>
<dbReference type="NCBIfam" id="TIGR00805">
    <property type="entry name" value="oat"/>
    <property type="match status" value="1"/>
</dbReference>
<dbReference type="Pfam" id="PF03137">
    <property type="entry name" value="OATP"/>
    <property type="match status" value="1"/>
</dbReference>
<proteinExistence type="inferred from homology"/>
<feature type="region of interest" description="Disordered" evidence="9">
    <location>
        <begin position="849"/>
        <end position="874"/>
    </location>
</feature>
<evidence type="ECO:0000313" key="12">
    <source>
        <dbReference type="EMBL" id="KAL0966012.1"/>
    </source>
</evidence>
<feature type="region of interest" description="Disordered" evidence="9">
    <location>
        <begin position="1"/>
        <end position="20"/>
    </location>
</feature>
<dbReference type="InterPro" id="IPR020846">
    <property type="entry name" value="MFS_dom"/>
</dbReference>
<feature type="compositionally biased region" description="Low complexity" evidence="9">
    <location>
        <begin position="95"/>
        <end position="107"/>
    </location>
</feature>
<comment type="caution">
    <text evidence="8">Lacks conserved residue(s) required for the propagation of feature annotation.</text>
</comment>
<feature type="transmembrane region" description="Helical" evidence="8">
    <location>
        <begin position="328"/>
        <end position="352"/>
    </location>
</feature>
<dbReference type="PROSITE" id="PS50850">
    <property type="entry name" value="MFS"/>
    <property type="match status" value="1"/>
</dbReference>
<feature type="transmembrane region" description="Helical" evidence="8">
    <location>
        <begin position="192"/>
        <end position="213"/>
    </location>
</feature>
<organism evidence="12 13">
    <name type="scientific">Umbra pygmaea</name>
    <name type="common">Eastern mudminnow</name>
    <dbReference type="NCBI Taxonomy" id="75934"/>
    <lineage>
        <taxon>Eukaryota</taxon>
        <taxon>Metazoa</taxon>
        <taxon>Chordata</taxon>
        <taxon>Craniata</taxon>
        <taxon>Vertebrata</taxon>
        <taxon>Euteleostomi</taxon>
        <taxon>Actinopterygii</taxon>
        <taxon>Neopterygii</taxon>
        <taxon>Teleostei</taxon>
        <taxon>Protacanthopterygii</taxon>
        <taxon>Esociformes</taxon>
        <taxon>Umbridae</taxon>
        <taxon>Umbra</taxon>
    </lineage>
</organism>
<evidence type="ECO:0000256" key="7">
    <source>
        <dbReference type="ARBA" id="ARBA00023157"/>
    </source>
</evidence>
<keyword evidence="13" id="KW-1185">Reference proteome</keyword>
<feature type="transmembrane region" description="Helical" evidence="8">
    <location>
        <begin position="152"/>
        <end position="172"/>
    </location>
</feature>
<keyword evidence="8" id="KW-0406">Ion transport</keyword>
<comment type="similarity">
    <text evidence="2 8">Belongs to the organo anion transporter (TC 2.A.60) family.</text>
</comment>
<dbReference type="PROSITE" id="PS51465">
    <property type="entry name" value="KAZAL_2"/>
    <property type="match status" value="1"/>
</dbReference>
<keyword evidence="7" id="KW-1015">Disulfide bond</keyword>
<feature type="domain" description="Major facilitator superfamily (MFS) profile" evidence="10">
    <location>
        <begin position="153"/>
        <end position="785"/>
    </location>
</feature>
<dbReference type="AlphaFoldDB" id="A0ABD0WNZ7"/>
<evidence type="ECO:0000256" key="9">
    <source>
        <dbReference type="SAM" id="MobiDB-lite"/>
    </source>
</evidence>
<evidence type="ECO:0000259" key="10">
    <source>
        <dbReference type="PROSITE" id="PS50850"/>
    </source>
</evidence>
<dbReference type="SUPFAM" id="SSF103473">
    <property type="entry name" value="MFS general substrate transporter"/>
    <property type="match status" value="2"/>
</dbReference>
<feature type="transmembrane region" description="Helical" evidence="8">
    <location>
        <begin position="496"/>
        <end position="517"/>
    </location>
</feature>
<evidence type="ECO:0000256" key="8">
    <source>
        <dbReference type="RuleBase" id="RU362056"/>
    </source>
</evidence>
<gene>
    <name evidence="12" type="ORF">UPYG_G00289540</name>
</gene>
<evidence type="ECO:0000259" key="11">
    <source>
        <dbReference type="PROSITE" id="PS51465"/>
    </source>
</evidence>
<evidence type="ECO:0000256" key="6">
    <source>
        <dbReference type="ARBA" id="ARBA00023136"/>
    </source>
</evidence>
<sequence>MASGDHNETLMELSEKPLQGNNDLLNQYEVEDPGCRNLKSHSLPSLKDSCQQSKAKCMQEQAPIKQDKNTEFIPQRINLKQPLPESPTRTSVNYSPSRSSGVGMSSSFNTETQVSKPRSKNPTRQGFIASRLPLMHLPTRKYISAILEDSRCFLFCMCYLTFIQSLMVSGYLSSVITTIEKRYSLRSSESGLLVSCFDIGSLLVVVFISYFGGRGQRPRWLAVGAVFIAVGAALFSLPHFISPPYQILELNSSRGNEGLCMINNGSGRDFLDVSTCPRDQEGNEHNLYVALFVIAQILVGMGSTPIYTLGPTYLDDNVKKENASLYLAVMYVMGALGPAAGYLLGGVLIGFYVDPKTVVNIDQSDPRFIGNWWSGFLLCAIAMLLVIFPMFTFPKKLPPRNKRKRRRRKLISLDHVSSDDDITKEKSSGKAVTSSMGFGKDIKELPKAAVRILSNVTFLFVSLSYTAESAIVTAFITFIPKFIESQFGIPASSASIYTGVIIVPSAGVGIVLGGYIIKKLKLGARESAKLAMICSGVSLLCFSTLFIVGCESINLGGINIPYTTGPTLTMTQRNLTGGCNVNCGCKIHEYAPVCGSDGITYFNPCLAGCRSVGNDSTGIRNYSDCACVQSRQVITPSSHGQGNQLQLVIVKTYLNENGYAVSGKCDRTCSTLIPFLIFLFIVTLITACAQPSAIIVTLRSVDEQERPFALGMQFVLLRTLAYIPTPIYFGAVIDTTCMLWQQDCGIHGSCWEYDVTSFRFVYFGLAASLKFVGFVFIFLTWYSIKYKEERLERWLRHLSPMDTVSDLICHAGGHKGHARTRSCPVNIPRNEPPVIPVLNRGQSCPGNSLKSLKSITPPAPRPPARSLEQVSARV</sequence>
<comment type="caution">
    <text evidence="12">The sequence shown here is derived from an EMBL/GenBank/DDBJ whole genome shotgun (WGS) entry which is preliminary data.</text>
</comment>
<dbReference type="InterPro" id="IPR004156">
    <property type="entry name" value="OATP"/>
</dbReference>
<feature type="transmembrane region" description="Helical" evidence="8">
    <location>
        <begin position="672"/>
        <end position="696"/>
    </location>
</feature>
<evidence type="ECO:0000256" key="1">
    <source>
        <dbReference type="ARBA" id="ARBA00004651"/>
    </source>
</evidence>
<dbReference type="CDD" id="cd17404">
    <property type="entry name" value="MFS_SLCO5_OATP5"/>
    <property type="match status" value="1"/>
</dbReference>
<feature type="transmembrane region" description="Helical" evidence="8">
    <location>
        <begin position="760"/>
        <end position="784"/>
    </location>
</feature>
<dbReference type="EMBL" id="JAGEUA010000009">
    <property type="protein sequence ID" value="KAL0966012.1"/>
    <property type="molecule type" value="Genomic_DNA"/>
</dbReference>
<dbReference type="PANTHER" id="PTHR11388">
    <property type="entry name" value="ORGANIC ANION TRANSPORTER"/>
    <property type="match status" value="1"/>
</dbReference>
<dbReference type="InterPro" id="IPR002350">
    <property type="entry name" value="Kazal_dom"/>
</dbReference>
<dbReference type="GO" id="GO:0006811">
    <property type="term" value="P:monoatomic ion transport"/>
    <property type="evidence" value="ECO:0007669"/>
    <property type="project" value="UniProtKB-KW"/>
</dbReference>
<name>A0ABD0WNZ7_UMBPY</name>
<dbReference type="GO" id="GO:0005886">
    <property type="term" value="C:plasma membrane"/>
    <property type="evidence" value="ECO:0007669"/>
    <property type="project" value="UniProtKB-SubCell"/>
</dbReference>
<dbReference type="InterPro" id="IPR036058">
    <property type="entry name" value="Kazal_dom_sf"/>
</dbReference>
<feature type="transmembrane region" description="Helical" evidence="8">
    <location>
        <begin position="220"/>
        <end position="241"/>
    </location>
</feature>
<comment type="subcellular location">
    <subcellularLocation>
        <location evidence="1 8">Cell membrane</location>
        <topology evidence="1 8">Multi-pass membrane protein</topology>
    </subcellularLocation>
</comment>
<keyword evidence="8" id="KW-0813">Transport</keyword>
<dbReference type="FunFam" id="3.30.60.30:FF:000010">
    <property type="entry name" value="Solute carrier organic anion transporter family member"/>
    <property type="match status" value="1"/>
</dbReference>
<feature type="transmembrane region" description="Helical" evidence="8">
    <location>
        <begin position="708"/>
        <end position="729"/>
    </location>
</feature>